<feature type="compositionally biased region" description="Low complexity" evidence="7">
    <location>
        <begin position="1015"/>
        <end position="1037"/>
    </location>
</feature>
<dbReference type="PANTHER" id="PTHR45689:SF5">
    <property type="entry name" value="I[[H]] CHANNEL, ISOFORM E"/>
    <property type="match status" value="1"/>
</dbReference>
<keyword evidence="6 8" id="KW-0472">Membrane</keyword>
<protein>
    <submittedName>
        <fullName evidence="10">Cyclic nucleotide-binding domain protein</fullName>
    </submittedName>
</protein>
<dbReference type="PANTHER" id="PTHR45689">
    <property type="entry name" value="I[[H]] CHANNEL, ISOFORM E"/>
    <property type="match status" value="1"/>
</dbReference>
<dbReference type="Pfam" id="PF00520">
    <property type="entry name" value="Ion_trans"/>
    <property type="match status" value="1"/>
</dbReference>
<feature type="transmembrane region" description="Helical" evidence="8">
    <location>
        <begin position="383"/>
        <end position="402"/>
    </location>
</feature>
<dbReference type="eggNOG" id="KOG0500">
    <property type="taxonomic scope" value="Eukaryota"/>
</dbReference>
<dbReference type="RefSeq" id="XP_001019200.2">
    <property type="nucleotide sequence ID" value="XM_001019200.2"/>
</dbReference>
<dbReference type="Pfam" id="PF00027">
    <property type="entry name" value="cNMP_binding"/>
    <property type="match status" value="1"/>
</dbReference>
<evidence type="ECO:0000313" key="10">
    <source>
        <dbReference type="EMBL" id="EAR98955.2"/>
    </source>
</evidence>
<evidence type="ECO:0000256" key="3">
    <source>
        <dbReference type="ARBA" id="ARBA00022692"/>
    </source>
</evidence>
<keyword evidence="2" id="KW-0813">Transport</keyword>
<accession>Q23R01</accession>
<reference evidence="11" key="1">
    <citation type="journal article" date="2006" name="PLoS Biol.">
        <title>Macronuclear genome sequence of the ciliate Tetrahymena thermophila, a model eukaryote.</title>
        <authorList>
            <person name="Eisen J.A."/>
            <person name="Coyne R.S."/>
            <person name="Wu M."/>
            <person name="Wu D."/>
            <person name="Thiagarajan M."/>
            <person name="Wortman J.R."/>
            <person name="Badger J.H."/>
            <person name="Ren Q."/>
            <person name="Amedeo P."/>
            <person name="Jones K.M."/>
            <person name="Tallon L.J."/>
            <person name="Delcher A.L."/>
            <person name="Salzberg S.L."/>
            <person name="Silva J.C."/>
            <person name="Haas B.J."/>
            <person name="Majoros W.H."/>
            <person name="Farzad M."/>
            <person name="Carlton J.M."/>
            <person name="Smith R.K. Jr."/>
            <person name="Garg J."/>
            <person name="Pearlman R.E."/>
            <person name="Karrer K.M."/>
            <person name="Sun L."/>
            <person name="Manning G."/>
            <person name="Elde N.C."/>
            <person name="Turkewitz A.P."/>
            <person name="Asai D.J."/>
            <person name="Wilkes D.E."/>
            <person name="Wang Y."/>
            <person name="Cai H."/>
            <person name="Collins K."/>
            <person name="Stewart B.A."/>
            <person name="Lee S.R."/>
            <person name="Wilamowska K."/>
            <person name="Weinberg Z."/>
            <person name="Ruzzo W.L."/>
            <person name="Wloga D."/>
            <person name="Gaertig J."/>
            <person name="Frankel J."/>
            <person name="Tsao C.-C."/>
            <person name="Gorovsky M.A."/>
            <person name="Keeling P.J."/>
            <person name="Waller R.F."/>
            <person name="Patron N.J."/>
            <person name="Cherry J.M."/>
            <person name="Stover N.A."/>
            <person name="Krieger C.J."/>
            <person name="del Toro C."/>
            <person name="Ryder H.F."/>
            <person name="Williamson S.C."/>
            <person name="Barbeau R.A."/>
            <person name="Hamilton E.P."/>
            <person name="Orias E."/>
        </authorList>
    </citation>
    <scope>NUCLEOTIDE SEQUENCE [LARGE SCALE GENOMIC DNA]</scope>
    <source>
        <strain evidence="11">SB210</strain>
    </source>
</reference>
<evidence type="ECO:0000256" key="1">
    <source>
        <dbReference type="ARBA" id="ARBA00004141"/>
    </source>
</evidence>
<dbReference type="InterPro" id="IPR051413">
    <property type="entry name" value="K/Na_HCN_channel"/>
</dbReference>
<keyword evidence="3 8" id="KW-0812">Transmembrane</keyword>
<feature type="transmembrane region" description="Helical" evidence="8">
    <location>
        <begin position="348"/>
        <end position="371"/>
    </location>
</feature>
<dbReference type="EMBL" id="GG662646">
    <property type="protein sequence ID" value="EAR98955.2"/>
    <property type="molecule type" value="Genomic_DNA"/>
</dbReference>
<feature type="transmembrane region" description="Helical" evidence="8">
    <location>
        <begin position="435"/>
        <end position="458"/>
    </location>
</feature>
<evidence type="ECO:0000256" key="2">
    <source>
        <dbReference type="ARBA" id="ARBA00022448"/>
    </source>
</evidence>
<dbReference type="InterPro" id="IPR000595">
    <property type="entry name" value="cNMP-bd_dom"/>
</dbReference>
<sequence>MKENYTQNDVIQKYDNINVNKQLQELNSGLQTQQPMFSLRNHTSSFSSSRAFKDYQKQESEENYVSRGDFNDNSDTIIERKQISRSQLEILLQQSQRQKLNCIQPLNSTIYPKINLHEKQQENSNMEFNQDQYDSNLLQKLYSKQKSTIKSSQDTDSDCAKQDSEQNIFYNKQHNFKKELPYQRNSDEHQSKKFQNQYKKEIVNENKKHSQNQQAQKGGQCELFNSKKVQNSEEINLSQLLLQQRREQLCKETKQIIKKKDEKLWNVFVVRLGIFQRFLRNLKNLSESYKFRMMNADQKQKFNDLSFFQSKQKKFNNSASFQKILLKIFSKFFQKIASKIKIFNPLNFAVICLELVMLVILIAQIFILPLADSFDISYLKDGIFYLIIYTFPVIMFSITILVKLNTGFFKENIVVSDRKQIFLNYYQRGDLFLDFIIVVSFLWTNGFYNYLFLLLKLFQIQNSIVKIDIKFSLSQRFAFSFQISKLILLVLMLAHLNGCIFNQIAKNLEESWLTKNNLQNTDWYERYIDSLYFSFITMATVGYGDIIPISLQERVFVIFMVVYSCGVFGYILSSIGNIFQERAQIKANYKRQLIDIIHYMRIRNIDQILQQKIFQYLHYLEKMEDYNHQKGQQIVEKLSPDLQQQININSYYPFLKNSNYFKLNFKDSILINASLKMKELTFGPGQIIFNQNDLDSKIYFILKGKVQLSINNHNICTKDEDDRCFGISEFFTGESRSLQAKSISVSQILYLELSNFQEVLKEDLLEYEKFCSLRDQIIFSKISVDQSCYFCNKYSHIYDQCPFYTLKNQRLLMIEKSKRNINQLRQKIERRFPFKSNCLQDIEKIKLNLKAVRLNYINKLAFDKNEMIQHIQDNILIQNDIEFYRNNNAFQYKYNEEEQTFSILLLNSNEVCDEFMSEEDEQIENSDSVETFDQIQNNNNKKIGRSSIIGGDIYTEEQQFPSSSIFQNQHNQLKKRNSILPNPIQMQSNNNINSHNSYTGDRLHQQSNTKIQNLYRQASQSSQKSSRRQSNQSYKRNPTSDGSAKKIQDQLLFNQIVEILTQVQAKQEADKSDMQSIFLKNQFFDINNFDQMKNFTRYFPKSNFINIITKYNNLNLKKQRAQLKKDGKSNKIRQALIYSSAFKKSNRPHTSQQIQNTIKLDAKDKIKSNFQIHSSQEIKDAKFNFNIEKQQNITNGFR</sequence>
<evidence type="ECO:0000256" key="5">
    <source>
        <dbReference type="ARBA" id="ARBA00023065"/>
    </source>
</evidence>
<dbReference type="GO" id="GO:0003254">
    <property type="term" value="P:regulation of membrane depolarization"/>
    <property type="evidence" value="ECO:0007669"/>
    <property type="project" value="TreeGrafter"/>
</dbReference>
<dbReference type="InParanoid" id="Q23R01"/>
<dbReference type="GO" id="GO:0005249">
    <property type="term" value="F:voltage-gated potassium channel activity"/>
    <property type="evidence" value="ECO:0007669"/>
    <property type="project" value="TreeGrafter"/>
</dbReference>
<dbReference type="InterPro" id="IPR018490">
    <property type="entry name" value="cNMP-bd_dom_sf"/>
</dbReference>
<proteinExistence type="predicted"/>
<organism evidence="10 11">
    <name type="scientific">Tetrahymena thermophila (strain SB210)</name>
    <dbReference type="NCBI Taxonomy" id="312017"/>
    <lineage>
        <taxon>Eukaryota</taxon>
        <taxon>Sar</taxon>
        <taxon>Alveolata</taxon>
        <taxon>Ciliophora</taxon>
        <taxon>Intramacronucleata</taxon>
        <taxon>Oligohymenophorea</taxon>
        <taxon>Hymenostomatida</taxon>
        <taxon>Tetrahymenina</taxon>
        <taxon>Tetrahymenidae</taxon>
        <taxon>Tetrahymena</taxon>
    </lineage>
</organism>
<dbReference type="InterPro" id="IPR014710">
    <property type="entry name" value="RmlC-like_jellyroll"/>
</dbReference>
<dbReference type="Proteomes" id="UP000009168">
    <property type="component" value="Unassembled WGS sequence"/>
</dbReference>
<dbReference type="SMART" id="SM00100">
    <property type="entry name" value="cNMP"/>
    <property type="match status" value="1"/>
</dbReference>
<dbReference type="InterPro" id="IPR005821">
    <property type="entry name" value="Ion_trans_dom"/>
</dbReference>
<evidence type="ECO:0000256" key="6">
    <source>
        <dbReference type="ARBA" id="ARBA00023136"/>
    </source>
</evidence>
<dbReference type="GO" id="GO:0035725">
    <property type="term" value="P:sodium ion transmembrane transport"/>
    <property type="evidence" value="ECO:0007669"/>
    <property type="project" value="TreeGrafter"/>
</dbReference>
<dbReference type="SUPFAM" id="SSF51206">
    <property type="entry name" value="cAMP-binding domain-like"/>
    <property type="match status" value="1"/>
</dbReference>
<keyword evidence="11" id="KW-1185">Reference proteome</keyword>
<dbReference type="SUPFAM" id="SSF81324">
    <property type="entry name" value="Voltage-gated potassium channels"/>
    <property type="match status" value="1"/>
</dbReference>
<evidence type="ECO:0000259" key="9">
    <source>
        <dbReference type="PROSITE" id="PS50042"/>
    </source>
</evidence>
<feature type="transmembrane region" description="Helical" evidence="8">
    <location>
        <begin position="479"/>
        <end position="504"/>
    </location>
</feature>
<dbReference type="HOGENOM" id="CLU_272086_0_0_1"/>
<dbReference type="AlphaFoldDB" id="Q23R01"/>
<keyword evidence="4 8" id="KW-1133">Transmembrane helix</keyword>
<dbReference type="OrthoDB" id="421226at2759"/>
<dbReference type="PROSITE" id="PS50042">
    <property type="entry name" value="CNMP_BINDING_3"/>
    <property type="match status" value="1"/>
</dbReference>
<dbReference type="GeneID" id="7829816"/>
<dbReference type="CDD" id="cd00038">
    <property type="entry name" value="CAP_ED"/>
    <property type="match status" value="1"/>
</dbReference>
<dbReference type="GO" id="GO:0098855">
    <property type="term" value="C:HCN channel complex"/>
    <property type="evidence" value="ECO:0007669"/>
    <property type="project" value="TreeGrafter"/>
</dbReference>
<gene>
    <name evidence="10" type="ORF">TTHERM_00997600</name>
</gene>
<evidence type="ECO:0000256" key="8">
    <source>
        <dbReference type="SAM" id="Phobius"/>
    </source>
</evidence>
<feature type="region of interest" description="Disordered" evidence="7">
    <location>
        <begin position="982"/>
        <end position="1002"/>
    </location>
</feature>
<dbReference type="Gene3D" id="2.60.120.10">
    <property type="entry name" value="Jelly Rolls"/>
    <property type="match status" value="1"/>
</dbReference>
<feature type="transmembrane region" description="Helical" evidence="8">
    <location>
        <begin position="555"/>
        <end position="579"/>
    </location>
</feature>
<evidence type="ECO:0000256" key="7">
    <source>
        <dbReference type="SAM" id="MobiDB-lite"/>
    </source>
</evidence>
<feature type="compositionally biased region" description="Polar residues" evidence="7">
    <location>
        <begin position="984"/>
        <end position="1002"/>
    </location>
</feature>
<keyword evidence="5" id="KW-0406">Ion transport</keyword>
<evidence type="ECO:0000313" key="11">
    <source>
        <dbReference type="Proteomes" id="UP000009168"/>
    </source>
</evidence>
<dbReference type="Gene3D" id="1.10.287.630">
    <property type="entry name" value="Helix hairpin bin"/>
    <property type="match status" value="1"/>
</dbReference>
<feature type="domain" description="Cyclic nucleotide-binding" evidence="9">
    <location>
        <begin position="677"/>
        <end position="760"/>
    </location>
</feature>
<dbReference type="Gene3D" id="1.10.287.70">
    <property type="match status" value="1"/>
</dbReference>
<evidence type="ECO:0000256" key="4">
    <source>
        <dbReference type="ARBA" id="ARBA00022989"/>
    </source>
</evidence>
<feature type="region of interest" description="Disordered" evidence="7">
    <location>
        <begin position="1014"/>
        <end position="1045"/>
    </location>
</feature>
<comment type="subcellular location">
    <subcellularLocation>
        <location evidence="1">Membrane</location>
        <topology evidence="1">Multi-pass membrane protein</topology>
    </subcellularLocation>
</comment>
<dbReference type="KEGG" id="tet:TTHERM_00997600"/>
<name>Q23R01_TETTS</name>